<keyword evidence="2" id="KW-0540">Nuclease</keyword>
<dbReference type="AlphaFoldDB" id="D9PNA8"/>
<sequence length="316" mass="35718">MPKVTYHITPKDEAIRLAAIARVRALSQVYGDEIPWGAIAQGFDCQDEKILLANKAVGIFKPKQLKVGALSIKKTIPRAGRVNIYSDAEDGDGTFVYSLQGNDPNNHHNRALYECWEQNLPIVYFHAVAESIYKAIFPCFIESIDQAAMSCRVSVAAEMLSAKQHYSLRDSEAWKIERRYALREANVRLHQAEFRVQVLDAYGKRCAMTGLPVPQLLEAAHIVPDSHKLGVAEVRNGICLSRIHHRAFDSNLIGVTADYRIQVSEKLMEFEDGPILESGLKALHGQEIALPRDQKNWPSQDLLAIRFEEFKHWAWN</sequence>
<proteinExistence type="predicted"/>
<evidence type="ECO:0000313" key="2">
    <source>
        <dbReference type="EMBL" id="EFK94959.1"/>
    </source>
</evidence>
<dbReference type="EMBL" id="ADZX01000940">
    <property type="protein sequence ID" value="EFK94959.1"/>
    <property type="molecule type" value="Genomic_DNA"/>
</dbReference>
<protein>
    <submittedName>
        <fullName evidence="2">Restriction endonuclease</fullName>
    </submittedName>
</protein>
<accession>D9PNA8</accession>
<feature type="domain" description="HNH nuclease" evidence="1">
    <location>
        <begin position="206"/>
        <end position="255"/>
    </location>
</feature>
<dbReference type="GO" id="GO:0004519">
    <property type="term" value="F:endonuclease activity"/>
    <property type="evidence" value="ECO:0007669"/>
    <property type="project" value="UniProtKB-KW"/>
</dbReference>
<dbReference type="InterPro" id="IPR003615">
    <property type="entry name" value="HNH_nuc"/>
</dbReference>
<reference evidence="2" key="2">
    <citation type="journal article" date="2011" name="Microb. Ecol.">
        <title>Taxonomic and Functional Metagenomic Profiling of the Microbial Community in the Anoxic Sediment of a Sub-saline Shallow Lake (Laguna de Carrizo, Central Spain).</title>
        <authorList>
            <person name="Ferrer M."/>
            <person name="Guazzaroni M.E."/>
            <person name="Richter M."/>
            <person name="Garcia-Salamanca A."/>
            <person name="Yarza P."/>
            <person name="Suarez-Suarez A."/>
            <person name="Solano J."/>
            <person name="Alcaide M."/>
            <person name="van Dillewijn P."/>
            <person name="Molina-Henares M.A."/>
            <person name="Lopez-Cortes N."/>
            <person name="Al-Ramahi Y."/>
            <person name="Guerrero C."/>
            <person name="Acosta A."/>
            <person name="de Eugenio L.I."/>
            <person name="Martinez V."/>
            <person name="Marques S."/>
            <person name="Rojo F."/>
            <person name="Santero E."/>
            <person name="Genilloud O."/>
            <person name="Perez-Perez J."/>
            <person name="Rossello-Mora R."/>
            <person name="Ramos J.L."/>
        </authorList>
    </citation>
    <scope>NUCLEOTIDE SEQUENCE</scope>
</reference>
<name>D9PNA8_9ZZZZ</name>
<comment type="caution">
    <text evidence="2">The sequence shown here is derived from an EMBL/GenBank/DDBJ whole genome shotgun (WGS) entry which is preliminary data.</text>
</comment>
<dbReference type="Pfam" id="PF13391">
    <property type="entry name" value="HNH_2"/>
    <property type="match status" value="1"/>
</dbReference>
<organism evidence="2">
    <name type="scientific">sediment metagenome</name>
    <dbReference type="NCBI Taxonomy" id="749907"/>
    <lineage>
        <taxon>unclassified sequences</taxon>
        <taxon>metagenomes</taxon>
        <taxon>ecological metagenomes</taxon>
    </lineage>
</organism>
<keyword evidence="2" id="KW-0255">Endonuclease</keyword>
<gene>
    <name evidence="2" type="ORF">LDC_3041</name>
</gene>
<evidence type="ECO:0000259" key="1">
    <source>
        <dbReference type="Pfam" id="PF13391"/>
    </source>
</evidence>
<reference evidence="2" key="1">
    <citation type="submission" date="2010-07" db="EMBL/GenBank/DDBJ databases">
        <authorList>
            <consortium name="CONSOLIDER consortium CSD2007-00005"/>
            <person name="Guazzaroni M.-E."/>
            <person name="Richter M."/>
            <person name="Garcia-Salamanca A."/>
            <person name="Yarza P."/>
            <person name="Ferrer M."/>
        </authorList>
    </citation>
    <scope>NUCLEOTIDE SEQUENCE</scope>
</reference>
<keyword evidence="2" id="KW-0378">Hydrolase</keyword>